<dbReference type="PROSITE" id="PS51257">
    <property type="entry name" value="PROKAR_LIPOPROTEIN"/>
    <property type="match status" value="1"/>
</dbReference>
<dbReference type="OrthoDB" id="2410901at2"/>
<protein>
    <submittedName>
        <fullName evidence="2">EMYY motif lipoprotein</fullName>
    </submittedName>
</protein>
<evidence type="ECO:0000256" key="1">
    <source>
        <dbReference type="SAM" id="SignalP"/>
    </source>
</evidence>
<sequence length="294" mass="33360">MKKFKTIMTFCIVVVFVLTACSGQSQSDKTAFDAQLTRVADKEKVFNQTLDDMALYKLKDLGQGDTTDESKKVFQAFDTKIKKQLKPKFQAYNKAVQQLPASNDDLKSVKQAYVKGMKGKEKEIQRLEDFVTQCIASIEANENILNDTQAFESHRGHVEAYIAEAHSTAEGAEESAALEEMLESQNDKIKTSAEEAAGHNDDGKEAQVYRDETIPLIQQQIKALNQKQLHNNAVSQARQSAIEMYYDLERYYETRVKTIEYSQALAKIDVNHLVTSSEQLEHYNDSFQQKYDAL</sequence>
<dbReference type="Proteomes" id="UP000242752">
    <property type="component" value="Unassembled WGS sequence"/>
</dbReference>
<keyword evidence="3" id="KW-1185">Reference proteome</keyword>
<dbReference type="InterPro" id="IPR048013">
    <property type="entry name" value="EMYY_lipop"/>
</dbReference>
<evidence type="ECO:0000313" key="3">
    <source>
        <dbReference type="Proteomes" id="UP000242752"/>
    </source>
</evidence>
<evidence type="ECO:0000313" key="2">
    <source>
        <dbReference type="EMBL" id="PNZ28375.1"/>
    </source>
</evidence>
<organism evidence="2 3">
    <name type="scientific">Staphylococcus rostri</name>
    <dbReference type="NCBI Taxonomy" id="522262"/>
    <lineage>
        <taxon>Bacteria</taxon>
        <taxon>Bacillati</taxon>
        <taxon>Bacillota</taxon>
        <taxon>Bacilli</taxon>
        <taxon>Bacillales</taxon>
        <taxon>Staphylococcaceae</taxon>
        <taxon>Staphylococcus</taxon>
    </lineage>
</organism>
<reference evidence="2 3" key="1">
    <citation type="submission" date="2017-08" db="EMBL/GenBank/DDBJ databases">
        <title>Draft genome sequences of 64 type strains of genus Staph aureus.</title>
        <authorList>
            <person name="Cole K."/>
            <person name="Golubchik T."/>
            <person name="Russell J."/>
            <person name="Foster D."/>
            <person name="Llewelyn M."/>
            <person name="Wilson D."/>
            <person name="Crook D."/>
            <person name="Paul J."/>
        </authorList>
    </citation>
    <scope>NUCLEOTIDE SEQUENCE [LARGE SCALE GENOMIC DNA]</scope>
    <source>
        <strain evidence="2 3">DSM 21968</strain>
    </source>
</reference>
<proteinExistence type="predicted"/>
<dbReference type="EMBL" id="PPRF01000023">
    <property type="protein sequence ID" value="PNZ28375.1"/>
    <property type="molecule type" value="Genomic_DNA"/>
</dbReference>
<dbReference type="RefSeq" id="WP_103357803.1">
    <property type="nucleotide sequence ID" value="NZ_PPRF01000023.1"/>
</dbReference>
<keyword evidence="2" id="KW-0449">Lipoprotein</keyword>
<name>A0A2K3YRZ4_9STAP</name>
<dbReference type="NCBIfam" id="NF033194">
    <property type="entry name" value="lipo_EMYY"/>
    <property type="match status" value="1"/>
</dbReference>
<feature type="signal peptide" evidence="1">
    <location>
        <begin position="1"/>
        <end position="20"/>
    </location>
</feature>
<comment type="caution">
    <text evidence="2">The sequence shown here is derived from an EMBL/GenBank/DDBJ whole genome shotgun (WGS) entry which is preliminary data.</text>
</comment>
<gene>
    <name evidence="2" type="ORF">CD122_04450</name>
</gene>
<accession>A0A2K3YRZ4</accession>
<keyword evidence="1" id="KW-0732">Signal</keyword>
<dbReference type="AlphaFoldDB" id="A0A2K3YRZ4"/>
<feature type="chain" id="PRO_5038480492" evidence="1">
    <location>
        <begin position="21"/>
        <end position="294"/>
    </location>
</feature>